<evidence type="ECO:0000313" key="15">
    <source>
        <dbReference type="EMBL" id="MDA5396940.1"/>
    </source>
</evidence>
<dbReference type="Pfam" id="PF01292">
    <property type="entry name" value="Ni_hydr_CYTB"/>
    <property type="match status" value="1"/>
</dbReference>
<dbReference type="GO" id="GO:0022904">
    <property type="term" value="P:respiratory electron transport chain"/>
    <property type="evidence" value="ECO:0007669"/>
    <property type="project" value="InterPro"/>
</dbReference>
<keyword evidence="16" id="KW-1185">Reference proteome</keyword>
<dbReference type="RefSeq" id="WP_267988426.1">
    <property type="nucleotide sequence ID" value="NZ_JAPJZI010000001.1"/>
</dbReference>
<feature type="transmembrane region" description="Helical" evidence="13">
    <location>
        <begin position="54"/>
        <end position="71"/>
    </location>
</feature>
<evidence type="ECO:0000256" key="6">
    <source>
        <dbReference type="ARBA" id="ARBA00022692"/>
    </source>
</evidence>
<sequence>MKTSKPAAYDLVSRFNHWIVAFAMIGMLAFGIYIDDFVPRGPQAGALLQTHKALGVLVLAYGLWRVGWRLARGFLDSAARMPAWQEILSKITHWVLIAGIILMPLSGMTTSLFGGHDINIFGLFTIPGFTENKTVSDLAGDAHGTIANILIAFIVLHIAGALKHHVIDRDTTLVRMTTGRTER</sequence>
<comment type="similarity">
    <text evidence="12">Belongs to the cytochrome b561 family.</text>
</comment>
<evidence type="ECO:0000256" key="5">
    <source>
        <dbReference type="ARBA" id="ARBA00022617"/>
    </source>
</evidence>
<keyword evidence="5" id="KW-0349">Heme</keyword>
<evidence type="ECO:0000256" key="12">
    <source>
        <dbReference type="ARBA" id="ARBA00037975"/>
    </source>
</evidence>
<dbReference type="GO" id="GO:0005886">
    <property type="term" value="C:plasma membrane"/>
    <property type="evidence" value="ECO:0007669"/>
    <property type="project" value="UniProtKB-SubCell"/>
</dbReference>
<keyword evidence="4" id="KW-1003">Cell membrane</keyword>
<dbReference type="PANTHER" id="PTHR30529">
    <property type="entry name" value="CYTOCHROME B561"/>
    <property type="match status" value="1"/>
</dbReference>
<evidence type="ECO:0000256" key="8">
    <source>
        <dbReference type="ARBA" id="ARBA00022982"/>
    </source>
</evidence>
<dbReference type="GO" id="GO:0009055">
    <property type="term" value="F:electron transfer activity"/>
    <property type="evidence" value="ECO:0007669"/>
    <property type="project" value="InterPro"/>
</dbReference>
<dbReference type="InterPro" id="IPR016174">
    <property type="entry name" value="Di-haem_cyt_TM"/>
</dbReference>
<keyword evidence="6 13" id="KW-0812">Transmembrane</keyword>
<evidence type="ECO:0000256" key="10">
    <source>
        <dbReference type="ARBA" id="ARBA00023004"/>
    </source>
</evidence>
<evidence type="ECO:0000256" key="4">
    <source>
        <dbReference type="ARBA" id="ARBA00022475"/>
    </source>
</evidence>
<evidence type="ECO:0000256" key="7">
    <source>
        <dbReference type="ARBA" id="ARBA00022723"/>
    </source>
</evidence>
<dbReference type="InterPro" id="IPR011577">
    <property type="entry name" value="Cyt_b561_bac/Ni-Hgenase"/>
</dbReference>
<gene>
    <name evidence="15" type="ORF">OQ273_00010</name>
</gene>
<dbReference type="Gene3D" id="1.20.950.20">
    <property type="entry name" value="Transmembrane di-heme cytochromes, Chain C"/>
    <property type="match status" value="1"/>
</dbReference>
<keyword evidence="8" id="KW-0249">Electron transport</keyword>
<keyword evidence="9 13" id="KW-1133">Transmembrane helix</keyword>
<keyword evidence="11 13" id="KW-0472">Membrane</keyword>
<dbReference type="Proteomes" id="UP001151234">
    <property type="component" value="Unassembled WGS sequence"/>
</dbReference>
<comment type="cofactor">
    <cofactor evidence="1">
        <name>heme b</name>
        <dbReference type="ChEBI" id="CHEBI:60344"/>
    </cofactor>
</comment>
<feature type="transmembrane region" description="Helical" evidence="13">
    <location>
        <begin position="15"/>
        <end position="34"/>
    </location>
</feature>
<comment type="subcellular location">
    <subcellularLocation>
        <location evidence="2">Cell membrane</location>
        <topology evidence="2">Multi-pass membrane protein</topology>
    </subcellularLocation>
</comment>
<evidence type="ECO:0000256" key="13">
    <source>
        <dbReference type="SAM" id="Phobius"/>
    </source>
</evidence>
<evidence type="ECO:0000256" key="3">
    <source>
        <dbReference type="ARBA" id="ARBA00022448"/>
    </source>
</evidence>
<evidence type="ECO:0000259" key="14">
    <source>
        <dbReference type="Pfam" id="PF01292"/>
    </source>
</evidence>
<feature type="domain" description="Cytochrome b561 bacterial/Ni-hydrogenase" evidence="14">
    <location>
        <begin position="9"/>
        <end position="179"/>
    </location>
</feature>
<dbReference type="InterPro" id="IPR052168">
    <property type="entry name" value="Cytochrome_b561_oxidase"/>
</dbReference>
<evidence type="ECO:0000256" key="2">
    <source>
        <dbReference type="ARBA" id="ARBA00004651"/>
    </source>
</evidence>
<proteinExistence type="inferred from homology"/>
<evidence type="ECO:0000256" key="11">
    <source>
        <dbReference type="ARBA" id="ARBA00023136"/>
    </source>
</evidence>
<protein>
    <submittedName>
        <fullName evidence="15">Cytochrome b</fullName>
    </submittedName>
</protein>
<dbReference type="SUPFAM" id="SSF81342">
    <property type="entry name" value="Transmembrane di-heme cytochromes"/>
    <property type="match status" value="1"/>
</dbReference>
<keyword evidence="7" id="KW-0479">Metal-binding</keyword>
<dbReference type="GO" id="GO:0046872">
    <property type="term" value="F:metal ion binding"/>
    <property type="evidence" value="ECO:0007669"/>
    <property type="project" value="UniProtKB-KW"/>
</dbReference>
<comment type="caution">
    <text evidence="15">The sequence shown here is derived from an EMBL/GenBank/DDBJ whole genome shotgun (WGS) entry which is preliminary data.</text>
</comment>
<evidence type="ECO:0000256" key="1">
    <source>
        <dbReference type="ARBA" id="ARBA00001970"/>
    </source>
</evidence>
<dbReference type="AlphaFoldDB" id="A0A9X3ZFX0"/>
<name>A0A9X3ZFX0_9HYPH</name>
<accession>A0A9X3ZFX0</accession>
<dbReference type="PANTHER" id="PTHR30529:SF1">
    <property type="entry name" value="CYTOCHROME B561 HOMOLOG 2"/>
    <property type="match status" value="1"/>
</dbReference>
<dbReference type="EMBL" id="JAPJZI010000001">
    <property type="protein sequence ID" value="MDA5396940.1"/>
    <property type="molecule type" value="Genomic_DNA"/>
</dbReference>
<evidence type="ECO:0000313" key="16">
    <source>
        <dbReference type="Proteomes" id="UP001151234"/>
    </source>
</evidence>
<organism evidence="15 16">
    <name type="scientific">Hoeflea prorocentri</name>
    <dbReference type="NCBI Taxonomy" id="1922333"/>
    <lineage>
        <taxon>Bacteria</taxon>
        <taxon>Pseudomonadati</taxon>
        <taxon>Pseudomonadota</taxon>
        <taxon>Alphaproteobacteria</taxon>
        <taxon>Hyphomicrobiales</taxon>
        <taxon>Rhizobiaceae</taxon>
        <taxon>Hoeflea</taxon>
    </lineage>
</organism>
<feature type="transmembrane region" description="Helical" evidence="13">
    <location>
        <begin position="91"/>
        <end position="113"/>
    </location>
</feature>
<evidence type="ECO:0000256" key="9">
    <source>
        <dbReference type="ARBA" id="ARBA00022989"/>
    </source>
</evidence>
<keyword evidence="3" id="KW-0813">Transport</keyword>
<dbReference type="GO" id="GO:0020037">
    <property type="term" value="F:heme binding"/>
    <property type="evidence" value="ECO:0007669"/>
    <property type="project" value="TreeGrafter"/>
</dbReference>
<reference evidence="15" key="1">
    <citation type="submission" date="2022-11" db="EMBL/GenBank/DDBJ databases">
        <title>Draft genome sequence of Hoeflea poritis E7-10 and Hoeflea prorocentri PM5-8, separated from scleractinian coral Porites lutea and marine dinoflagellate.</title>
        <authorList>
            <person name="Zhang G."/>
            <person name="Wei Q."/>
            <person name="Cai L."/>
        </authorList>
    </citation>
    <scope>NUCLEOTIDE SEQUENCE</scope>
    <source>
        <strain evidence="15">PM5-8</strain>
    </source>
</reference>
<feature type="transmembrane region" description="Helical" evidence="13">
    <location>
        <begin position="142"/>
        <end position="162"/>
    </location>
</feature>
<keyword evidence="10" id="KW-0408">Iron</keyword>